<keyword evidence="2" id="KW-1185">Reference proteome</keyword>
<name>A0ABZ1ZAJ7_STRAQ</name>
<accession>A0ABZ1ZAJ7</accession>
<organism evidence="1 2">
    <name type="scientific">Streptomyces anulatus</name>
    <name type="common">Streptomyces chrysomallus</name>
    <dbReference type="NCBI Taxonomy" id="1892"/>
    <lineage>
        <taxon>Bacteria</taxon>
        <taxon>Bacillati</taxon>
        <taxon>Actinomycetota</taxon>
        <taxon>Actinomycetes</taxon>
        <taxon>Kitasatosporales</taxon>
        <taxon>Streptomycetaceae</taxon>
        <taxon>Streptomyces</taxon>
    </lineage>
</organism>
<reference evidence="1" key="1">
    <citation type="submission" date="2022-10" db="EMBL/GenBank/DDBJ databases">
        <title>The complete genomes of actinobacterial strains from the NBC collection.</title>
        <authorList>
            <person name="Joergensen T.S."/>
            <person name="Alvarez Arevalo M."/>
            <person name="Sterndorff E.B."/>
            <person name="Faurdal D."/>
            <person name="Vuksanovic O."/>
            <person name="Mourched A.-S."/>
            <person name="Charusanti P."/>
            <person name="Shaw S."/>
            <person name="Blin K."/>
            <person name="Weber T."/>
        </authorList>
    </citation>
    <scope>NUCLEOTIDE SEQUENCE</scope>
    <source>
        <strain evidence="1">NBC_01436</strain>
    </source>
</reference>
<evidence type="ECO:0000313" key="2">
    <source>
        <dbReference type="Proteomes" id="UP001431926"/>
    </source>
</evidence>
<sequence length="49" mass="5385">MSRDWESSASDYDLVVFLEGAGIAEPEGILGDPQWVEWRDGSAHEFSAA</sequence>
<dbReference type="RefSeq" id="WP_329355014.1">
    <property type="nucleotide sequence ID" value="NZ_CP109490.1"/>
</dbReference>
<proteinExistence type="predicted"/>
<dbReference type="Proteomes" id="UP001431926">
    <property type="component" value="Chromosome"/>
</dbReference>
<gene>
    <name evidence="1" type="ORF">OG367_05880</name>
</gene>
<protein>
    <submittedName>
        <fullName evidence="1">Uncharacterized protein</fullName>
    </submittedName>
</protein>
<dbReference type="EMBL" id="CP109491">
    <property type="protein sequence ID" value="WUX35787.1"/>
    <property type="molecule type" value="Genomic_DNA"/>
</dbReference>
<evidence type="ECO:0000313" key="1">
    <source>
        <dbReference type="EMBL" id="WUX35787.1"/>
    </source>
</evidence>